<organism evidence="2 3">
    <name type="scientific">Zopfia rhizophila CBS 207.26</name>
    <dbReference type="NCBI Taxonomy" id="1314779"/>
    <lineage>
        <taxon>Eukaryota</taxon>
        <taxon>Fungi</taxon>
        <taxon>Dikarya</taxon>
        <taxon>Ascomycota</taxon>
        <taxon>Pezizomycotina</taxon>
        <taxon>Dothideomycetes</taxon>
        <taxon>Dothideomycetes incertae sedis</taxon>
        <taxon>Zopfiaceae</taxon>
        <taxon>Zopfia</taxon>
    </lineage>
</organism>
<evidence type="ECO:0000313" key="2">
    <source>
        <dbReference type="EMBL" id="KAF2178949.1"/>
    </source>
</evidence>
<name>A0A6A6DL28_9PEZI</name>
<gene>
    <name evidence="2" type="ORF">K469DRAFT_717719</name>
</gene>
<proteinExistence type="predicted"/>
<dbReference type="EMBL" id="ML994671">
    <property type="protein sequence ID" value="KAF2178949.1"/>
    <property type="molecule type" value="Genomic_DNA"/>
</dbReference>
<sequence>MGISTPERNPGPTPFLIDPTAPTKGHTSSDEIECIQDERSQLNPQAKKNAMNKELIVALIEIT</sequence>
<dbReference type="Proteomes" id="UP000800200">
    <property type="component" value="Unassembled WGS sequence"/>
</dbReference>
<evidence type="ECO:0000256" key="1">
    <source>
        <dbReference type="SAM" id="MobiDB-lite"/>
    </source>
</evidence>
<keyword evidence="3" id="KW-1185">Reference proteome</keyword>
<dbReference type="AlphaFoldDB" id="A0A6A6DL28"/>
<accession>A0A6A6DL28</accession>
<protein>
    <submittedName>
        <fullName evidence="2">Uncharacterized protein</fullName>
    </submittedName>
</protein>
<reference evidence="2" key="1">
    <citation type="journal article" date="2020" name="Stud. Mycol.">
        <title>101 Dothideomycetes genomes: a test case for predicting lifestyles and emergence of pathogens.</title>
        <authorList>
            <person name="Haridas S."/>
            <person name="Albert R."/>
            <person name="Binder M."/>
            <person name="Bloem J."/>
            <person name="Labutti K."/>
            <person name="Salamov A."/>
            <person name="Andreopoulos B."/>
            <person name="Baker S."/>
            <person name="Barry K."/>
            <person name="Bills G."/>
            <person name="Bluhm B."/>
            <person name="Cannon C."/>
            <person name="Castanera R."/>
            <person name="Culley D."/>
            <person name="Daum C."/>
            <person name="Ezra D."/>
            <person name="Gonzalez J."/>
            <person name="Henrissat B."/>
            <person name="Kuo A."/>
            <person name="Liang C."/>
            <person name="Lipzen A."/>
            <person name="Lutzoni F."/>
            <person name="Magnuson J."/>
            <person name="Mondo S."/>
            <person name="Nolan M."/>
            <person name="Ohm R."/>
            <person name="Pangilinan J."/>
            <person name="Park H.-J."/>
            <person name="Ramirez L."/>
            <person name="Alfaro M."/>
            <person name="Sun H."/>
            <person name="Tritt A."/>
            <person name="Yoshinaga Y."/>
            <person name="Zwiers L.-H."/>
            <person name="Turgeon B."/>
            <person name="Goodwin S."/>
            <person name="Spatafora J."/>
            <person name="Crous P."/>
            <person name="Grigoriev I."/>
        </authorList>
    </citation>
    <scope>NUCLEOTIDE SEQUENCE</scope>
    <source>
        <strain evidence="2">CBS 207.26</strain>
    </source>
</reference>
<feature type="region of interest" description="Disordered" evidence="1">
    <location>
        <begin position="1"/>
        <end position="28"/>
    </location>
</feature>
<evidence type="ECO:0000313" key="3">
    <source>
        <dbReference type="Proteomes" id="UP000800200"/>
    </source>
</evidence>